<feature type="transmembrane region" description="Helical" evidence="3">
    <location>
        <begin position="297"/>
        <end position="318"/>
    </location>
</feature>
<proteinExistence type="predicted"/>
<dbReference type="AlphaFoldDB" id="A0A840TUT7"/>
<name>A0A840TUT7_9BACT</name>
<protein>
    <submittedName>
        <fullName evidence="4">Uncharacterized protein</fullName>
    </submittedName>
</protein>
<keyword evidence="1" id="KW-0175">Coiled coil</keyword>
<feature type="compositionally biased region" description="Polar residues" evidence="2">
    <location>
        <begin position="37"/>
        <end position="48"/>
    </location>
</feature>
<feature type="coiled-coil region" evidence="1">
    <location>
        <begin position="171"/>
        <end position="205"/>
    </location>
</feature>
<evidence type="ECO:0000256" key="2">
    <source>
        <dbReference type="SAM" id="MobiDB-lite"/>
    </source>
</evidence>
<evidence type="ECO:0000313" key="5">
    <source>
        <dbReference type="Proteomes" id="UP000557307"/>
    </source>
</evidence>
<dbReference type="Proteomes" id="UP000557307">
    <property type="component" value="Unassembled WGS sequence"/>
</dbReference>
<dbReference type="EMBL" id="JACHGF010000005">
    <property type="protein sequence ID" value="MBB5285417.1"/>
    <property type="molecule type" value="Genomic_DNA"/>
</dbReference>
<evidence type="ECO:0000256" key="3">
    <source>
        <dbReference type="SAM" id="Phobius"/>
    </source>
</evidence>
<organism evidence="4 5">
    <name type="scientific">Rhabdobacter roseus</name>
    <dbReference type="NCBI Taxonomy" id="1655419"/>
    <lineage>
        <taxon>Bacteria</taxon>
        <taxon>Pseudomonadati</taxon>
        <taxon>Bacteroidota</taxon>
        <taxon>Cytophagia</taxon>
        <taxon>Cytophagales</taxon>
        <taxon>Cytophagaceae</taxon>
        <taxon>Rhabdobacter</taxon>
    </lineage>
</organism>
<dbReference type="RefSeq" id="WP_246440364.1">
    <property type="nucleotide sequence ID" value="NZ_JACHGF010000005.1"/>
</dbReference>
<keyword evidence="3" id="KW-0472">Membrane</keyword>
<feature type="transmembrane region" description="Helical" evidence="3">
    <location>
        <begin position="239"/>
        <end position="260"/>
    </location>
</feature>
<keyword evidence="3" id="KW-1133">Transmembrane helix</keyword>
<keyword evidence="3" id="KW-0812">Transmembrane</keyword>
<feature type="transmembrane region" description="Helical" evidence="3">
    <location>
        <begin position="272"/>
        <end position="291"/>
    </location>
</feature>
<gene>
    <name evidence="4" type="ORF">HNQ92_003574</name>
</gene>
<feature type="compositionally biased region" description="Pro residues" evidence="2">
    <location>
        <begin position="59"/>
        <end position="68"/>
    </location>
</feature>
<evidence type="ECO:0000313" key="4">
    <source>
        <dbReference type="EMBL" id="MBB5285417.1"/>
    </source>
</evidence>
<sequence>MTTFKERFLQFFNAPRPGELDYYEEEATGSPAEEPGNASNPAYSSYTTPAVPGTAVPGPSVPPTPNRPPALAASPPLPVEVPLRTGTYAADTSPSALPVRFTPDPVRDEVPPAAALTIPYWLEDEDTLRDEGVLFGLSESEPTEKTEIIKSYFAHLAADPEREVEQQNERVQELNLFIGQKENRIEELQHKLKNAEDLRHAGEHQLPRTLVGLTLSVAMCVGNYYLIEETLRPSFAASPLVALGVFLAGMFSLFGRISLFHDTDSNVNGRRLLEEIGMPFAAALFVVAQAWQQQAWWQAASLFFFVFFLFLFAGKLLLSNITVLRNDLRVWLSTRREERNTRENAGTWEEEVLRLREEIDGLRVQKWQVLRQQGEAETEREQLYARRDMLIKLFESEFYLARQMKGRLSERQLREIRGQ</sequence>
<reference evidence="4 5" key="1">
    <citation type="submission" date="2020-08" db="EMBL/GenBank/DDBJ databases">
        <title>Genomic Encyclopedia of Type Strains, Phase IV (KMG-IV): sequencing the most valuable type-strain genomes for metagenomic binning, comparative biology and taxonomic classification.</title>
        <authorList>
            <person name="Goeker M."/>
        </authorList>
    </citation>
    <scope>NUCLEOTIDE SEQUENCE [LARGE SCALE GENOMIC DNA]</scope>
    <source>
        <strain evidence="4 5">DSM 105074</strain>
    </source>
</reference>
<comment type="caution">
    <text evidence="4">The sequence shown here is derived from an EMBL/GenBank/DDBJ whole genome shotgun (WGS) entry which is preliminary data.</text>
</comment>
<accession>A0A840TUT7</accession>
<keyword evidence="5" id="KW-1185">Reference proteome</keyword>
<feature type="region of interest" description="Disordered" evidence="2">
    <location>
        <begin position="15"/>
        <end position="74"/>
    </location>
</feature>
<feature type="transmembrane region" description="Helical" evidence="3">
    <location>
        <begin position="209"/>
        <end position="227"/>
    </location>
</feature>
<evidence type="ECO:0000256" key="1">
    <source>
        <dbReference type="SAM" id="Coils"/>
    </source>
</evidence>